<dbReference type="InterPro" id="IPR051713">
    <property type="entry name" value="T-cell_Activation_Regulation"/>
</dbReference>
<evidence type="ECO:0000256" key="9">
    <source>
        <dbReference type="ARBA" id="ARBA00023180"/>
    </source>
</evidence>
<keyword evidence="2" id="KW-1003">Cell membrane</keyword>
<dbReference type="Gene3D" id="2.60.40.10">
    <property type="entry name" value="Immunoglobulins"/>
    <property type="match status" value="1"/>
</dbReference>
<dbReference type="InterPro" id="IPR013783">
    <property type="entry name" value="Ig-like_fold"/>
</dbReference>
<dbReference type="GO" id="GO:0007166">
    <property type="term" value="P:cell surface receptor signaling pathway"/>
    <property type="evidence" value="ECO:0007669"/>
    <property type="project" value="TreeGrafter"/>
</dbReference>
<reference evidence="13" key="3">
    <citation type="submission" date="2025-09" db="UniProtKB">
        <authorList>
            <consortium name="Ensembl"/>
        </authorList>
    </citation>
    <scope>IDENTIFICATION</scope>
</reference>
<reference evidence="13 14" key="1">
    <citation type="submission" date="2022-01" db="EMBL/GenBank/DDBJ databases">
        <title>A chromosome-scale genome assembly of the false clownfish, Amphiprion ocellaris.</title>
        <authorList>
            <person name="Ryu T."/>
        </authorList>
    </citation>
    <scope>NUCLEOTIDE SEQUENCE [LARGE SCALE GENOMIC DNA]</scope>
</reference>
<keyword evidence="10" id="KW-0393">Immunoglobulin domain</keyword>
<evidence type="ECO:0000256" key="7">
    <source>
        <dbReference type="ARBA" id="ARBA00023157"/>
    </source>
</evidence>
<dbReference type="PROSITE" id="PS50835">
    <property type="entry name" value="IG_LIKE"/>
    <property type="match status" value="1"/>
</dbReference>
<evidence type="ECO:0000256" key="4">
    <source>
        <dbReference type="ARBA" id="ARBA00022729"/>
    </source>
</evidence>
<keyword evidence="4 11" id="KW-0732">Signal</keyword>
<name>A0AAQ6ALC0_AMPOC</name>
<feature type="domain" description="Ig-like" evidence="12">
    <location>
        <begin position="22"/>
        <end position="132"/>
    </location>
</feature>
<feature type="signal peptide" evidence="11">
    <location>
        <begin position="1"/>
        <end position="25"/>
    </location>
</feature>
<keyword evidence="9" id="KW-0325">Glycoprotein</keyword>
<evidence type="ECO:0000313" key="13">
    <source>
        <dbReference type="Ensembl" id="ENSAOCP00000077481.1"/>
    </source>
</evidence>
<evidence type="ECO:0000256" key="1">
    <source>
        <dbReference type="ARBA" id="ARBA00004251"/>
    </source>
</evidence>
<feature type="chain" id="PRO_5045552521" description="Ig-like domain-containing protein" evidence="11">
    <location>
        <begin position="26"/>
        <end position="162"/>
    </location>
</feature>
<keyword evidence="8" id="KW-0675">Receptor</keyword>
<dbReference type="PANTHER" id="PTHR25466">
    <property type="entry name" value="T-LYMPHOCYTE ACTIVATION ANTIGEN"/>
    <property type="match status" value="1"/>
</dbReference>
<dbReference type="Proteomes" id="UP001501940">
    <property type="component" value="Chromosome 5"/>
</dbReference>
<keyword evidence="5" id="KW-1133">Transmembrane helix</keyword>
<keyword evidence="7" id="KW-1015">Disulfide bond</keyword>
<evidence type="ECO:0000313" key="14">
    <source>
        <dbReference type="Proteomes" id="UP001501940"/>
    </source>
</evidence>
<dbReference type="GeneTree" id="ENSGT01150000288076"/>
<dbReference type="AlphaFoldDB" id="A0AAQ6ALC0"/>
<keyword evidence="6" id="KW-0472">Membrane</keyword>
<dbReference type="GO" id="GO:0042102">
    <property type="term" value="P:positive regulation of T cell proliferation"/>
    <property type="evidence" value="ECO:0007669"/>
    <property type="project" value="TreeGrafter"/>
</dbReference>
<comment type="subcellular location">
    <subcellularLocation>
        <location evidence="1">Cell membrane</location>
        <topology evidence="1">Single-pass type I membrane protein</topology>
    </subcellularLocation>
</comment>
<evidence type="ECO:0000256" key="2">
    <source>
        <dbReference type="ARBA" id="ARBA00022475"/>
    </source>
</evidence>
<keyword evidence="3" id="KW-0812">Transmembrane</keyword>
<organism evidence="13 14">
    <name type="scientific">Amphiprion ocellaris</name>
    <name type="common">Clown anemonefish</name>
    <dbReference type="NCBI Taxonomy" id="80972"/>
    <lineage>
        <taxon>Eukaryota</taxon>
        <taxon>Metazoa</taxon>
        <taxon>Chordata</taxon>
        <taxon>Craniata</taxon>
        <taxon>Vertebrata</taxon>
        <taxon>Euteleostomi</taxon>
        <taxon>Actinopterygii</taxon>
        <taxon>Neopterygii</taxon>
        <taxon>Teleostei</taxon>
        <taxon>Neoteleostei</taxon>
        <taxon>Acanthomorphata</taxon>
        <taxon>Ovalentaria</taxon>
        <taxon>Pomacentridae</taxon>
        <taxon>Amphiprion</taxon>
    </lineage>
</organism>
<protein>
    <recommendedName>
        <fullName evidence="12">Ig-like domain-containing protein</fullName>
    </recommendedName>
</protein>
<dbReference type="Pfam" id="PF07686">
    <property type="entry name" value="V-set"/>
    <property type="match status" value="1"/>
</dbReference>
<evidence type="ECO:0000256" key="11">
    <source>
        <dbReference type="SAM" id="SignalP"/>
    </source>
</evidence>
<dbReference type="GO" id="GO:0071222">
    <property type="term" value="P:cellular response to lipopolysaccharide"/>
    <property type="evidence" value="ECO:0007669"/>
    <property type="project" value="TreeGrafter"/>
</dbReference>
<keyword evidence="14" id="KW-1185">Reference proteome</keyword>
<evidence type="ECO:0000256" key="6">
    <source>
        <dbReference type="ARBA" id="ARBA00023136"/>
    </source>
</evidence>
<dbReference type="GO" id="GO:0031295">
    <property type="term" value="P:T cell costimulation"/>
    <property type="evidence" value="ECO:0007669"/>
    <property type="project" value="TreeGrafter"/>
</dbReference>
<dbReference type="Ensembl" id="ENSAOCT00000042033.1">
    <property type="protein sequence ID" value="ENSAOCP00000077481.1"/>
    <property type="gene ID" value="ENSAOCG00000026704.1"/>
</dbReference>
<dbReference type="GO" id="GO:0006955">
    <property type="term" value="P:immune response"/>
    <property type="evidence" value="ECO:0007669"/>
    <property type="project" value="TreeGrafter"/>
</dbReference>
<evidence type="ECO:0000259" key="12">
    <source>
        <dbReference type="PROSITE" id="PS50835"/>
    </source>
</evidence>
<dbReference type="SUPFAM" id="SSF48726">
    <property type="entry name" value="Immunoglobulin"/>
    <property type="match status" value="1"/>
</dbReference>
<accession>A0AAQ6ALC0</accession>
<sequence>MFQTSCKLCFLTFFVSSSLINPRFCLSGVTAITVKENDDVILDCSFGSTNIEKKAFAWKKDVDQSNEEVFWYSGGDTDPGPEFKGRVSHFPDQLRFGNASIKITKAKTSDSGTYTCYHASVQKEIKSTISLTVGEFFHETLIKLAPEKALQSYHIMLINPIY</sequence>
<dbReference type="InterPro" id="IPR013106">
    <property type="entry name" value="Ig_V-set"/>
</dbReference>
<proteinExistence type="predicted"/>
<evidence type="ECO:0000256" key="3">
    <source>
        <dbReference type="ARBA" id="ARBA00022692"/>
    </source>
</evidence>
<dbReference type="PANTHER" id="PTHR25466:SF14">
    <property type="entry name" value="BUTYROPHILIN SUBFAMILY 2 MEMBER A2-LIKE-RELATED"/>
    <property type="match status" value="1"/>
</dbReference>
<dbReference type="InterPro" id="IPR007110">
    <property type="entry name" value="Ig-like_dom"/>
</dbReference>
<dbReference type="GO" id="GO:0042130">
    <property type="term" value="P:negative regulation of T cell proliferation"/>
    <property type="evidence" value="ECO:0007669"/>
    <property type="project" value="TreeGrafter"/>
</dbReference>
<dbReference type="InterPro" id="IPR036179">
    <property type="entry name" value="Ig-like_dom_sf"/>
</dbReference>
<evidence type="ECO:0000256" key="10">
    <source>
        <dbReference type="ARBA" id="ARBA00023319"/>
    </source>
</evidence>
<evidence type="ECO:0000256" key="8">
    <source>
        <dbReference type="ARBA" id="ARBA00023170"/>
    </source>
</evidence>
<dbReference type="InterPro" id="IPR003599">
    <property type="entry name" value="Ig_sub"/>
</dbReference>
<dbReference type="GO" id="GO:0009897">
    <property type="term" value="C:external side of plasma membrane"/>
    <property type="evidence" value="ECO:0007669"/>
    <property type="project" value="TreeGrafter"/>
</dbReference>
<evidence type="ECO:0000256" key="5">
    <source>
        <dbReference type="ARBA" id="ARBA00022989"/>
    </source>
</evidence>
<reference evidence="13" key="2">
    <citation type="submission" date="2025-08" db="UniProtKB">
        <authorList>
            <consortium name="Ensembl"/>
        </authorList>
    </citation>
    <scope>IDENTIFICATION</scope>
</reference>
<dbReference type="SMART" id="SM00409">
    <property type="entry name" value="IG"/>
    <property type="match status" value="1"/>
</dbReference>